<dbReference type="PANTHER" id="PTHR45913:SF19">
    <property type="entry name" value="LOW QUALITY PROTEIN: ZINC FINGER BED DOMAIN-CONTAINING PROTEIN 5-LIKE"/>
    <property type="match status" value="1"/>
</dbReference>
<dbReference type="InParanoid" id="A0A3B3HFL4"/>
<protein>
    <submittedName>
        <fullName evidence="2">Uncharacterized protein</fullName>
    </submittedName>
</protein>
<evidence type="ECO:0000313" key="2">
    <source>
        <dbReference type="Ensembl" id="ENSORLP00000030083.1"/>
    </source>
</evidence>
<reference evidence="2 3" key="1">
    <citation type="journal article" date="2007" name="Nature">
        <title>The medaka draft genome and insights into vertebrate genome evolution.</title>
        <authorList>
            <person name="Kasahara M."/>
            <person name="Naruse K."/>
            <person name="Sasaki S."/>
            <person name="Nakatani Y."/>
            <person name="Qu W."/>
            <person name="Ahsan B."/>
            <person name="Yamada T."/>
            <person name="Nagayasu Y."/>
            <person name="Doi K."/>
            <person name="Kasai Y."/>
            <person name="Jindo T."/>
            <person name="Kobayashi D."/>
            <person name="Shimada A."/>
            <person name="Toyoda A."/>
            <person name="Kuroki Y."/>
            <person name="Fujiyama A."/>
            <person name="Sasaki T."/>
            <person name="Shimizu A."/>
            <person name="Asakawa S."/>
            <person name="Shimizu N."/>
            <person name="Hashimoto S."/>
            <person name="Yang J."/>
            <person name="Lee Y."/>
            <person name="Matsushima K."/>
            <person name="Sugano S."/>
            <person name="Sakaizumi M."/>
            <person name="Narita T."/>
            <person name="Ohishi K."/>
            <person name="Haga S."/>
            <person name="Ohta F."/>
            <person name="Nomoto H."/>
            <person name="Nogata K."/>
            <person name="Morishita T."/>
            <person name="Endo T."/>
            <person name="Shin-I T."/>
            <person name="Takeda H."/>
            <person name="Morishita S."/>
            <person name="Kohara Y."/>
        </authorList>
    </citation>
    <scope>NUCLEOTIDE SEQUENCE [LARGE SCALE GENOMIC DNA]</scope>
    <source>
        <strain evidence="2 3">Hd-rR</strain>
    </source>
</reference>
<dbReference type="GeneTree" id="ENSGT00940000160436"/>
<dbReference type="Proteomes" id="UP000001038">
    <property type="component" value="Chromosome 19"/>
</dbReference>
<reference evidence="2" key="2">
    <citation type="submission" date="2025-08" db="UniProtKB">
        <authorList>
            <consortium name="Ensembl"/>
        </authorList>
    </citation>
    <scope>IDENTIFICATION</scope>
    <source>
        <strain evidence="2">Hd-rR</strain>
    </source>
</reference>
<dbReference type="Ensembl" id="ENSORLT00000040389.1">
    <property type="protein sequence ID" value="ENSORLP00000030083.1"/>
    <property type="gene ID" value="ENSORLG00000025045.1"/>
</dbReference>
<keyword evidence="3" id="KW-1185">Reference proteome</keyword>
<evidence type="ECO:0000313" key="3">
    <source>
        <dbReference type="Proteomes" id="UP000001038"/>
    </source>
</evidence>
<dbReference type="InterPro" id="IPR012337">
    <property type="entry name" value="RNaseH-like_sf"/>
</dbReference>
<sequence length="612" mass="69940">MKKYLTGVKRKAERDADNETNVSLPKAKTRKYDEAYVALGFTVTTVGDEERPVCLLCLKMLAADSMKPNKLRRHLKTLHPNHADKPLEFFQRKRAEYCQQSSRFVSATSVNQRALLASYKVAYQIAQCKKPHTIAEELILPAALDMVSVMLDDASAAKLKTVPLSNDTVARRINDIANDLKEQLVEKLKDKRFALQFDEATDSNKDCLFIAYVRFDMTHSLCEDLLFCKYVRDRATAEELFKMLDCFLTENGLKWENCIGVCSDGAQTMAGMKKGLRALIKKASPNVEWTHCVIHREALASRKLSSELSEVMSDIVGVVNFIKTRPLKTRVFSAICEEMGAEHQAVLFHSEARWLSRGKVLSRVFELREQIRMFLEQEHKHEVAEKFSDENFLAKLAYLSDIFGKLNELNLQLQGKDKHLPQVTDKISSFTRKLAMWGRRLDEGNTDSFENLHEFVATTDYDATSVIPHIKEHISSLIGFFKKYFPENSSQYDWVRDPFNAPAPTSFSSAEEDQFIDMTSDSTLRLRFTSQTLSEFWLNVERQYPLLGQRAMGILLPFATSYLCETGFSAVAALKTKYRSQLNIEQELRVAVSCFKPRFEKLCTAKRAHCSH</sequence>
<dbReference type="SUPFAM" id="SSF53098">
    <property type="entry name" value="Ribonuclease H-like"/>
    <property type="match status" value="1"/>
</dbReference>
<proteinExistence type="predicted"/>
<dbReference type="PANTHER" id="PTHR45913">
    <property type="entry name" value="EPM2A-INTERACTING PROTEIN 1"/>
    <property type="match status" value="1"/>
</dbReference>
<dbReference type="AlphaFoldDB" id="A0A3B3HFL4"/>
<name>A0A3B3HFL4_ORYLA</name>
<reference evidence="2" key="3">
    <citation type="submission" date="2025-09" db="UniProtKB">
        <authorList>
            <consortium name="Ensembl"/>
        </authorList>
    </citation>
    <scope>IDENTIFICATION</scope>
    <source>
        <strain evidence="2">Hd-rR</strain>
    </source>
</reference>
<dbReference type="STRING" id="8090.ENSORLP00000030083"/>
<accession>A0A3B3HFL4</accession>
<feature type="region of interest" description="Disordered" evidence="1">
    <location>
        <begin position="1"/>
        <end position="21"/>
    </location>
</feature>
<organism evidence="2 3">
    <name type="scientific">Oryzias latipes</name>
    <name type="common">Japanese rice fish</name>
    <name type="synonym">Japanese killifish</name>
    <dbReference type="NCBI Taxonomy" id="8090"/>
    <lineage>
        <taxon>Eukaryota</taxon>
        <taxon>Metazoa</taxon>
        <taxon>Chordata</taxon>
        <taxon>Craniata</taxon>
        <taxon>Vertebrata</taxon>
        <taxon>Euteleostomi</taxon>
        <taxon>Actinopterygii</taxon>
        <taxon>Neopterygii</taxon>
        <taxon>Teleostei</taxon>
        <taxon>Neoteleostei</taxon>
        <taxon>Acanthomorphata</taxon>
        <taxon>Ovalentaria</taxon>
        <taxon>Atherinomorphae</taxon>
        <taxon>Beloniformes</taxon>
        <taxon>Adrianichthyidae</taxon>
        <taxon>Oryziinae</taxon>
        <taxon>Oryzias</taxon>
    </lineage>
</organism>
<evidence type="ECO:0000256" key="1">
    <source>
        <dbReference type="SAM" id="MobiDB-lite"/>
    </source>
</evidence>